<dbReference type="Pfam" id="PF13715">
    <property type="entry name" value="CarbopepD_reg_2"/>
    <property type="match status" value="1"/>
</dbReference>
<name>A0AAE3TEA4_9BACT</name>
<accession>A0AAE3TEA4</accession>
<dbReference type="Gene3D" id="2.60.40.1120">
    <property type="entry name" value="Carboxypeptidase-like, regulatory domain"/>
    <property type="match status" value="1"/>
</dbReference>
<comment type="caution">
    <text evidence="2">The sequence shown here is derived from an EMBL/GenBank/DDBJ whole genome shotgun (WGS) entry which is preliminary data.</text>
</comment>
<dbReference type="SUPFAM" id="SSF49464">
    <property type="entry name" value="Carboxypeptidase regulatory domain-like"/>
    <property type="match status" value="1"/>
</dbReference>
<keyword evidence="1" id="KW-0732">Signal</keyword>
<sequence length="807" mass="92349">MKLLLRLFLIFSFQINAQQFLIKGKVIDKNDNHSISYTNIRVEGTHYGTSSTYEGLFQLRLEKGNYKLIVSNIGYISDTINVKLNSDEFLEIKLQPVPINLSEITVLPGENPALEIIKRVIEEKHKRNEKINTYIFSAYTKGLIKTVRDFSSTGTQVGITVGDSSSDSSKLKITGIIENESRGYFKKPNFYKDEIIARKQSANTPSTINIFTGGRLIQNFYTDDIRFFNRPLVSPIADNAIEYYDYLIEDTLAMDKQNVFKIKFEPLKKTNPGFVGTLYISDKTYNLIKLETGLNDPANPGRIFNKINIIQQFRIFDDIVMPIDYRLSLEGNLMGLYKFGFELNSIFFDYQINNNIDEDFFDRTVIKVKNDADKKDSTYWRNIQTIPNTEEEIAAYKRIDSLEAIEKTFWDNFSFLATAISVNKNFSVYGPLAIYSFNVVEGHTLNFGGNAIQLFDKRLNANLDLSYSFGDKKFKQSFSTNYFLGEYRTTNFSFSAYNKITDLFTESIHYNKLTSTLTSLFGKYDFRNYYYTKGFSFSLGGLVFPILNLGVGFFNRTDNSAINNTDFSFFNRKKAYSINQSIFETKINAITTSFQFDFRKFIEDGYFKRRIDDTNGFITFGGSAIFSNKKILKSNLDFEIYRANINGSFPIVASASSRFSIVVIKSSNAIPFQMLYALPGNIESGSQSFTFRTLRAGEIFGDNVLMLSLENNLNDELFRLLGLSFLIEKQMNLSLHFNAALIETSNKSKNILPLNILSKGICEFKKPFAEIGFGIGQQLFPFKVEFTWKLNYKGKNNFVVGINTPIL</sequence>
<evidence type="ECO:0000256" key="1">
    <source>
        <dbReference type="SAM" id="SignalP"/>
    </source>
</evidence>
<proteinExistence type="predicted"/>
<dbReference type="Proteomes" id="UP001221302">
    <property type="component" value="Unassembled WGS sequence"/>
</dbReference>
<dbReference type="RefSeq" id="WP_321535831.1">
    <property type="nucleotide sequence ID" value="NZ_JARGDL010000009.1"/>
</dbReference>
<gene>
    <name evidence="2" type="ORF">P0M35_07860</name>
</gene>
<reference evidence="2" key="1">
    <citation type="submission" date="2023-03" db="EMBL/GenBank/DDBJ databases">
        <title>Stygiobacter electus gen. nov., sp. nov., facultatively anaerobic thermotolerant bacterium of the class Ignavibacteria from a well of Yessentuki mineral water deposit.</title>
        <authorList>
            <person name="Podosokorskaya O.A."/>
            <person name="Elcheninov A.G."/>
            <person name="Petrova N.F."/>
            <person name="Zavarzina D.G."/>
            <person name="Kublanov I.V."/>
            <person name="Merkel A.Y."/>
        </authorList>
    </citation>
    <scope>NUCLEOTIDE SEQUENCE</scope>
    <source>
        <strain evidence="2">09-Me</strain>
    </source>
</reference>
<dbReference type="InterPro" id="IPR043741">
    <property type="entry name" value="DUF5686"/>
</dbReference>
<organism evidence="2 3">
    <name type="scientific">Stygiobacter electus</name>
    <dbReference type="NCBI Taxonomy" id="3032292"/>
    <lineage>
        <taxon>Bacteria</taxon>
        <taxon>Pseudomonadati</taxon>
        <taxon>Ignavibacteriota</taxon>
        <taxon>Ignavibacteria</taxon>
        <taxon>Ignavibacteriales</taxon>
        <taxon>Melioribacteraceae</taxon>
        <taxon>Stygiobacter</taxon>
    </lineage>
</organism>
<dbReference type="Pfam" id="PF18939">
    <property type="entry name" value="DUF5686"/>
    <property type="match status" value="1"/>
</dbReference>
<feature type="chain" id="PRO_5041983176" evidence="1">
    <location>
        <begin position="18"/>
        <end position="807"/>
    </location>
</feature>
<protein>
    <submittedName>
        <fullName evidence="2">DUF5686 family protein</fullName>
    </submittedName>
</protein>
<dbReference type="EMBL" id="JARGDL010000009">
    <property type="protein sequence ID" value="MDF1612063.1"/>
    <property type="molecule type" value="Genomic_DNA"/>
</dbReference>
<evidence type="ECO:0000313" key="3">
    <source>
        <dbReference type="Proteomes" id="UP001221302"/>
    </source>
</evidence>
<evidence type="ECO:0000313" key="2">
    <source>
        <dbReference type="EMBL" id="MDF1612063.1"/>
    </source>
</evidence>
<dbReference type="InterPro" id="IPR008969">
    <property type="entry name" value="CarboxyPept-like_regulatory"/>
</dbReference>
<feature type="signal peptide" evidence="1">
    <location>
        <begin position="1"/>
        <end position="17"/>
    </location>
</feature>
<dbReference type="AlphaFoldDB" id="A0AAE3TEA4"/>
<keyword evidence="3" id="KW-1185">Reference proteome</keyword>